<reference evidence="2 3" key="1">
    <citation type="journal article" date="2010" name="Stand. Genomic Sci.">
        <title>Complete genome sequence of Haliangium ochraceum type strain (SMP-2).</title>
        <authorList>
            <consortium name="US DOE Joint Genome Institute (JGI-PGF)"/>
            <person name="Ivanova N."/>
            <person name="Daum C."/>
            <person name="Lang E."/>
            <person name="Abt B."/>
            <person name="Kopitz M."/>
            <person name="Saunders E."/>
            <person name="Lapidus A."/>
            <person name="Lucas S."/>
            <person name="Glavina Del Rio T."/>
            <person name="Nolan M."/>
            <person name="Tice H."/>
            <person name="Copeland A."/>
            <person name="Cheng J.F."/>
            <person name="Chen F."/>
            <person name="Bruce D."/>
            <person name="Goodwin L."/>
            <person name="Pitluck S."/>
            <person name="Mavromatis K."/>
            <person name="Pati A."/>
            <person name="Mikhailova N."/>
            <person name="Chen A."/>
            <person name="Palaniappan K."/>
            <person name="Land M."/>
            <person name="Hauser L."/>
            <person name="Chang Y.J."/>
            <person name="Jeffries C.D."/>
            <person name="Detter J.C."/>
            <person name="Brettin T."/>
            <person name="Rohde M."/>
            <person name="Goker M."/>
            <person name="Bristow J."/>
            <person name="Markowitz V."/>
            <person name="Eisen J.A."/>
            <person name="Hugenholtz P."/>
            <person name="Kyrpides N.C."/>
            <person name="Klenk H.P."/>
        </authorList>
    </citation>
    <scope>NUCLEOTIDE SEQUENCE [LARGE SCALE GENOMIC DNA]</scope>
    <source>
        <strain evidence="3">DSM 14365 / CIP 107738 / JCM 11303 / AJ 13395 / SMP-2</strain>
    </source>
</reference>
<dbReference type="Pfam" id="PF13672">
    <property type="entry name" value="PP2C_2"/>
    <property type="match status" value="1"/>
</dbReference>
<dbReference type="EMBL" id="CP001804">
    <property type="protein sequence ID" value="ACY16124.1"/>
    <property type="molecule type" value="Genomic_DNA"/>
</dbReference>
<dbReference type="Proteomes" id="UP000001880">
    <property type="component" value="Chromosome"/>
</dbReference>
<dbReference type="SMART" id="SM00331">
    <property type="entry name" value="PP2C_SIG"/>
    <property type="match status" value="1"/>
</dbReference>
<dbReference type="RefSeq" id="WP_012828723.1">
    <property type="nucleotide sequence ID" value="NC_013440.1"/>
</dbReference>
<dbReference type="PANTHER" id="PTHR47992">
    <property type="entry name" value="PROTEIN PHOSPHATASE"/>
    <property type="match status" value="1"/>
</dbReference>
<protein>
    <submittedName>
        <fullName evidence="2">Protein serine/threonine phosphatase</fullName>
        <ecNumber evidence="2">3.1.3.16</ecNumber>
    </submittedName>
</protein>
<organism evidence="2 3">
    <name type="scientific">Haliangium ochraceum (strain DSM 14365 / JCM 11303 / SMP-2)</name>
    <dbReference type="NCBI Taxonomy" id="502025"/>
    <lineage>
        <taxon>Bacteria</taxon>
        <taxon>Pseudomonadati</taxon>
        <taxon>Myxococcota</taxon>
        <taxon>Polyangia</taxon>
        <taxon>Haliangiales</taxon>
        <taxon>Kofleriaceae</taxon>
        <taxon>Haliangium</taxon>
    </lineage>
</organism>
<dbReference type="PROSITE" id="PS51746">
    <property type="entry name" value="PPM_2"/>
    <property type="match status" value="1"/>
</dbReference>
<evidence type="ECO:0000259" key="1">
    <source>
        <dbReference type="PROSITE" id="PS51746"/>
    </source>
</evidence>
<dbReference type="InterPro" id="IPR036457">
    <property type="entry name" value="PPM-type-like_dom_sf"/>
</dbReference>
<dbReference type="AlphaFoldDB" id="D0LX82"/>
<proteinExistence type="predicted"/>
<dbReference type="InterPro" id="IPR015655">
    <property type="entry name" value="PP2C"/>
</dbReference>
<evidence type="ECO:0000313" key="3">
    <source>
        <dbReference type="Proteomes" id="UP000001880"/>
    </source>
</evidence>
<feature type="domain" description="PPM-type phosphatase" evidence="1">
    <location>
        <begin position="20"/>
        <end position="252"/>
    </location>
</feature>
<dbReference type="KEGG" id="hoh:Hoch_3622"/>
<dbReference type="SMART" id="SM00332">
    <property type="entry name" value="PP2Cc"/>
    <property type="match status" value="1"/>
</dbReference>
<accession>D0LX82</accession>
<dbReference type="GO" id="GO:0004722">
    <property type="term" value="F:protein serine/threonine phosphatase activity"/>
    <property type="evidence" value="ECO:0007669"/>
    <property type="project" value="UniProtKB-EC"/>
</dbReference>
<keyword evidence="3" id="KW-1185">Reference proteome</keyword>
<dbReference type="InterPro" id="IPR001932">
    <property type="entry name" value="PPM-type_phosphatase-like_dom"/>
</dbReference>
<sequence>MPNSPHPQFPPVAERFGLRSVGRTDVGIQRTQNEDAFYVDDALGLYLVCDGMGGHASGQVASDLAVRTVVHAMKTGDPPALPGFDPLLSAMHAANAAVFQRSQLDANCRGMGTTAVGMRTEDDLLHICHCGDSRVYLLRRGQFTQLTRDHSLANLYQERPDLAGQLGPATSNVIIRAIGLDANVEIDHRTVAVEDGDVYLLCCDGLTDLVDDWMIREIMTSGDSMEVVADNLVRSANANGGTDNITVVVVSVFDEERLAASQSGGHVVGQY</sequence>
<dbReference type="eggNOG" id="COG0631">
    <property type="taxonomic scope" value="Bacteria"/>
</dbReference>
<dbReference type="HOGENOM" id="CLU_034545_4_1_7"/>
<dbReference type="CDD" id="cd00143">
    <property type="entry name" value="PP2Cc"/>
    <property type="match status" value="1"/>
</dbReference>
<dbReference type="STRING" id="502025.Hoch_3622"/>
<name>D0LX82_HALO1</name>
<keyword evidence="2" id="KW-0378">Hydrolase</keyword>
<gene>
    <name evidence="2" type="ordered locus">Hoch_3622</name>
</gene>
<dbReference type="EC" id="3.1.3.16" evidence="2"/>
<evidence type="ECO:0000313" key="2">
    <source>
        <dbReference type="EMBL" id="ACY16124.1"/>
    </source>
</evidence>
<dbReference type="SUPFAM" id="SSF81606">
    <property type="entry name" value="PP2C-like"/>
    <property type="match status" value="1"/>
</dbReference>
<dbReference type="Gene3D" id="3.60.40.10">
    <property type="entry name" value="PPM-type phosphatase domain"/>
    <property type="match status" value="1"/>
</dbReference>